<reference evidence="1 2" key="1">
    <citation type="submission" date="2022-09" db="EMBL/GenBank/DDBJ databases">
        <authorList>
            <person name="Kop L."/>
        </authorList>
    </citation>
    <scope>NUCLEOTIDE SEQUENCE [LARGE SCALE GENOMIC DNA]</scope>
    <source>
        <strain evidence="1 2">347</strain>
    </source>
</reference>
<name>A0ABM9HFB7_9BACT</name>
<keyword evidence="2" id="KW-1185">Reference proteome</keyword>
<accession>A0ABM9HFB7</accession>
<evidence type="ECO:0000313" key="1">
    <source>
        <dbReference type="EMBL" id="CAI2718921.1"/>
    </source>
</evidence>
<dbReference type="Proteomes" id="UP001157733">
    <property type="component" value="Chromosome"/>
</dbReference>
<dbReference type="EMBL" id="OX336137">
    <property type="protein sequence ID" value="CAI2718921.1"/>
    <property type="molecule type" value="Genomic_DNA"/>
</dbReference>
<sequence>MESLDGGAQLYLCRLACGLLLNLIWVSPSLALDLLGFVEGEARPFFTSSDFPGQKDHTVSLAFHPEISHQFDDGTQFYFIPFYRYDHADSDRTHFDLRELDFIFSESFWSVRVGVRKVFWGVTETVHLVDIVNQTDFLEGLDGEDKLGQPMANAALITDWGTVDFFVLPFFRERTFPGRGGRLRPPLLVDSDNPHYDSAAEEWHTDFAVRYFQNIGKWDIGLSAFTGTGREPTFDFGVSPSGEPVLIPFYEQIHQVGLDILYIYANWIWKLEVIQRWDMRPEDFYATTFGYEYTFSGVFGTGMDIGVLTEWSYDERRELATTLFQNDLTFGFRWGWNDINGTQILFAFIQDLEDPSKAFFIEASSRLDEHWRLSVELRGIMSQPDDDPFIFLRDEDFGQITLAYHF</sequence>
<protein>
    <submittedName>
        <fullName evidence="1">Uncharacterized protein</fullName>
    </submittedName>
</protein>
<proteinExistence type="predicted"/>
<evidence type="ECO:0000313" key="2">
    <source>
        <dbReference type="Proteomes" id="UP001157733"/>
    </source>
</evidence>
<organism evidence="1 2">
    <name type="scientific">Nitrospina watsonii</name>
    <dbReference type="NCBI Taxonomy" id="1323948"/>
    <lineage>
        <taxon>Bacteria</taxon>
        <taxon>Pseudomonadati</taxon>
        <taxon>Nitrospinota/Tectimicrobiota group</taxon>
        <taxon>Nitrospinota</taxon>
        <taxon>Nitrospinia</taxon>
        <taxon>Nitrospinales</taxon>
        <taxon>Nitrospinaceae</taxon>
        <taxon>Nitrospina</taxon>
    </lineage>
</organism>
<gene>
    <name evidence="1" type="ORF">NSPWAT_2065</name>
</gene>